<protein>
    <submittedName>
        <fullName evidence="2">Uncharacterized protein</fullName>
    </submittedName>
</protein>
<dbReference type="EMBL" id="CADCWK010000121">
    <property type="protein sequence ID" value="CAA9555406.1"/>
    <property type="molecule type" value="Genomic_DNA"/>
</dbReference>
<dbReference type="AlphaFoldDB" id="A0A6J4UR48"/>
<sequence length="93" mass="10209">MDRSIIRTDEQTPVEVVAQGQDLDAEPAPVLAGLAVPSDVKGSMTRRGKSRRRTRRDPVEWSTLPYRRSSMTVYGHRRTGVAMSTSPGGPDKA</sequence>
<feature type="compositionally biased region" description="Basic residues" evidence="1">
    <location>
        <begin position="44"/>
        <end position="55"/>
    </location>
</feature>
<feature type="region of interest" description="Disordered" evidence="1">
    <location>
        <begin position="38"/>
        <end position="59"/>
    </location>
</feature>
<evidence type="ECO:0000256" key="1">
    <source>
        <dbReference type="SAM" id="MobiDB-lite"/>
    </source>
</evidence>
<proteinExistence type="predicted"/>
<reference evidence="2" key="1">
    <citation type="submission" date="2020-02" db="EMBL/GenBank/DDBJ databases">
        <authorList>
            <person name="Meier V. D."/>
        </authorList>
    </citation>
    <scope>NUCLEOTIDE SEQUENCE</scope>
    <source>
        <strain evidence="2">AVDCRST_MAG33</strain>
    </source>
</reference>
<evidence type="ECO:0000313" key="2">
    <source>
        <dbReference type="EMBL" id="CAA9555406.1"/>
    </source>
</evidence>
<gene>
    <name evidence="2" type="ORF">AVDCRST_MAG33-1240</name>
</gene>
<name>A0A6J4UR48_9BACT</name>
<organism evidence="2">
    <name type="scientific">uncultured Thermomicrobiales bacterium</name>
    <dbReference type="NCBI Taxonomy" id="1645740"/>
    <lineage>
        <taxon>Bacteria</taxon>
        <taxon>Pseudomonadati</taxon>
        <taxon>Thermomicrobiota</taxon>
        <taxon>Thermomicrobia</taxon>
        <taxon>Thermomicrobiales</taxon>
        <taxon>environmental samples</taxon>
    </lineage>
</organism>
<accession>A0A6J4UR48</accession>